<comment type="similarity">
    <text evidence="1">Belongs to the transglycosylase family. Rpf subfamily.</text>
</comment>
<dbReference type="CDD" id="cd13925">
    <property type="entry name" value="RPF"/>
    <property type="match status" value="1"/>
</dbReference>
<dbReference type="AlphaFoldDB" id="A0A5B8JEB9"/>
<dbReference type="Proteomes" id="UP000320580">
    <property type="component" value="Chromosome"/>
</dbReference>
<dbReference type="OrthoDB" id="3924845at2"/>
<dbReference type="SUPFAM" id="SSF53955">
    <property type="entry name" value="Lysozyme-like"/>
    <property type="match status" value="1"/>
</dbReference>
<evidence type="ECO:0000256" key="2">
    <source>
        <dbReference type="ARBA" id="ARBA00022801"/>
    </source>
</evidence>
<dbReference type="Gene3D" id="1.10.530.10">
    <property type="match status" value="1"/>
</dbReference>
<organism evidence="5 6">
    <name type="scientific">Streptomyces qinzhouensis</name>
    <dbReference type="NCBI Taxonomy" id="2599401"/>
    <lineage>
        <taxon>Bacteria</taxon>
        <taxon>Bacillati</taxon>
        <taxon>Actinomycetota</taxon>
        <taxon>Actinomycetes</taxon>
        <taxon>Kitasatosporales</taxon>
        <taxon>Streptomycetaceae</taxon>
        <taxon>Streptomyces</taxon>
    </lineage>
</organism>
<dbReference type="EMBL" id="CP042266">
    <property type="protein sequence ID" value="QDY79937.1"/>
    <property type="molecule type" value="Genomic_DNA"/>
</dbReference>
<evidence type="ECO:0000259" key="4">
    <source>
        <dbReference type="Pfam" id="PF06737"/>
    </source>
</evidence>
<feature type="signal peptide" evidence="3">
    <location>
        <begin position="1"/>
        <end position="33"/>
    </location>
</feature>
<evidence type="ECO:0000313" key="6">
    <source>
        <dbReference type="Proteomes" id="UP000320580"/>
    </source>
</evidence>
<accession>A0A5B8JEB9</accession>
<dbReference type="Pfam" id="PF06737">
    <property type="entry name" value="Transglycosylas"/>
    <property type="match status" value="1"/>
</dbReference>
<name>A0A5B8JEB9_9ACTN</name>
<dbReference type="InterPro" id="IPR023346">
    <property type="entry name" value="Lysozyme-like_dom_sf"/>
</dbReference>
<evidence type="ECO:0000313" key="5">
    <source>
        <dbReference type="EMBL" id="QDY79937.1"/>
    </source>
</evidence>
<evidence type="ECO:0000256" key="3">
    <source>
        <dbReference type="SAM" id="SignalP"/>
    </source>
</evidence>
<evidence type="ECO:0000256" key="1">
    <source>
        <dbReference type="ARBA" id="ARBA00010830"/>
    </source>
</evidence>
<keyword evidence="2" id="KW-0378">Hydrolase</keyword>
<keyword evidence="3" id="KW-0732">Signal</keyword>
<dbReference type="Gene3D" id="2.120.10.70">
    <property type="entry name" value="Fucose-specific lectin"/>
    <property type="match status" value="1"/>
</dbReference>
<feature type="chain" id="PRO_5022670258" evidence="3">
    <location>
        <begin position="34"/>
        <end position="424"/>
    </location>
</feature>
<dbReference type="KEGG" id="sqz:FQU76_29165"/>
<keyword evidence="6" id="KW-1185">Reference proteome</keyword>
<sequence>MPRCHPRTARFLSALPMAAVLALAGPTTPTAQAASVSTWDKVAQCESGGRWYIVSNTTPVYYGGLQFAQSTWDSFGGRQYADYANKATKREQILIAEKVLAVQGQGAWPKCGPAAGLGADKADPYPAPSEHGEFRHAIRTATGHWTPFSPLNGYDGAGRFDGGRQSVTSTPDGSLQILGTGTDGYLYHNARYSSGSWTGWQPLDGYDAAPRFAAREAAVAGMPNGDAQILAVGNDGIVYHTIRRADGSWQGWTAVSPWGARKVTATGMPNGDLQLGIIGLDGKLYHNARYANGGWQGWNAVAGYGGAPDFQSSALAIAALGNGDAQLLAIGADGGLYHSTRLVGGHWQAWGKVPGIDSATSIALTGMPNGDAQILAVANGTTVYHNARYANGGWQGWNPVGLKARAVGIAGLATGDAHILAITG</sequence>
<dbReference type="SUPFAM" id="SSF89372">
    <property type="entry name" value="Fucose-specific lectin"/>
    <property type="match status" value="1"/>
</dbReference>
<proteinExistence type="inferred from homology"/>
<protein>
    <submittedName>
        <fullName evidence="5">Transglycosylase family protein</fullName>
    </submittedName>
</protein>
<reference evidence="5 6" key="1">
    <citation type="submission" date="2019-07" db="EMBL/GenBank/DDBJ databases">
        <authorList>
            <person name="Zhu P."/>
        </authorList>
    </citation>
    <scope>NUCLEOTIDE SEQUENCE [LARGE SCALE GENOMIC DNA]</scope>
    <source>
        <strain evidence="5 6">SSL-25</strain>
    </source>
</reference>
<gene>
    <name evidence="5" type="ORF">FQU76_29165</name>
</gene>
<feature type="domain" description="Resuscitation-promoting factor core lysozyme-like" evidence="4">
    <location>
        <begin position="34"/>
        <end position="111"/>
    </location>
</feature>
<dbReference type="InterPro" id="IPR010618">
    <property type="entry name" value="RPF"/>
</dbReference>
<dbReference type="GO" id="GO:0016787">
    <property type="term" value="F:hydrolase activity"/>
    <property type="evidence" value="ECO:0007669"/>
    <property type="project" value="UniProtKB-KW"/>
</dbReference>